<reference evidence="2 3" key="1">
    <citation type="journal article" date="2022" name="Allergy">
        <title>Genome assembly and annotation of Periplaneta americana reveal a comprehensive cockroach allergen profile.</title>
        <authorList>
            <person name="Wang L."/>
            <person name="Xiong Q."/>
            <person name="Saelim N."/>
            <person name="Wang L."/>
            <person name="Nong W."/>
            <person name="Wan A.T."/>
            <person name="Shi M."/>
            <person name="Liu X."/>
            <person name="Cao Q."/>
            <person name="Hui J.H.L."/>
            <person name="Sookrung N."/>
            <person name="Leung T.F."/>
            <person name="Tungtrongchitr A."/>
            <person name="Tsui S.K.W."/>
        </authorList>
    </citation>
    <scope>NUCLEOTIDE SEQUENCE [LARGE SCALE GENOMIC DNA]</scope>
    <source>
        <strain evidence="2">PWHHKU_190912</strain>
    </source>
</reference>
<comment type="caution">
    <text evidence="2">The sequence shown here is derived from an EMBL/GenBank/DDBJ whole genome shotgun (WGS) entry which is preliminary data.</text>
</comment>
<feature type="transmembrane region" description="Helical" evidence="1">
    <location>
        <begin position="60"/>
        <end position="81"/>
    </location>
</feature>
<gene>
    <name evidence="2" type="ORF">ANN_21245</name>
</gene>
<keyword evidence="1" id="KW-0472">Membrane</keyword>
<name>A0ABQ8SG39_PERAM</name>
<protein>
    <recommendedName>
        <fullName evidence="4">Transmembrane protein</fullName>
    </recommendedName>
</protein>
<keyword evidence="1" id="KW-0812">Transmembrane</keyword>
<evidence type="ECO:0000313" key="2">
    <source>
        <dbReference type="EMBL" id="KAJ4432622.1"/>
    </source>
</evidence>
<evidence type="ECO:0000256" key="1">
    <source>
        <dbReference type="SAM" id="Phobius"/>
    </source>
</evidence>
<evidence type="ECO:0008006" key="4">
    <source>
        <dbReference type="Google" id="ProtNLM"/>
    </source>
</evidence>
<accession>A0ABQ8SG39</accession>
<dbReference type="Proteomes" id="UP001148838">
    <property type="component" value="Unassembled WGS sequence"/>
</dbReference>
<keyword evidence="1" id="KW-1133">Transmembrane helix</keyword>
<proteinExistence type="predicted"/>
<evidence type="ECO:0000313" key="3">
    <source>
        <dbReference type="Proteomes" id="UP001148838"/>
    </source>
</evidence>
<feature type="transmembrane region" description="Helical" evidence="1">
    <location>
        <begin position="87"/>
        <end position="109"/>
    </location>
</feature>
<sequence>MAEVGMVSGHYHILLSKAMTLTNMLEYVKKIRFINNWKDLQEEFVDVTGKNLVLHVRRNVRAIVISLVIVFFLVGWVLTQYEKNTAWWHLIITAATPVTSWLLAWFFSLTCRALENVSRTIGDEMVERSDLGDSYVWVALDETTNVLGHFIANLVEDKSCYSFVKNELKELGINEEKVLVLYSDAVSYIISGSQHSLKCAKGTRCCPVCTVVQQGEIESIPASSYGVHPSAVRFPRNMSSSEEEEEEEEEGEEEEDIAFYVYLRLRSKSKRYWPHLCIERNVNCSGLTWRIQVEFVMKRDGSEETGTLQFRLTLFQYKQQ</sequence>
<organism evidence="2 3">
    <name type="scientific">Periplaneta americana</name>
    <name type="common">American cockroach</name>
    <name type="synonym">Blatta americana</name>
    <dbReference type="NCBI Taxonomy" id="6978"/>
    <lineage>
        <taxon>Eukaryota</taxon>
        <taxon>Metazoa</taxon>
        <taxon>Ecdysozoa</taxon>
        <taxon>Arthropoda</taxon>
        <taxon>Hexapoda</taxon>
        <taxon>Insecta</taxon>
        <taxon>Pterygota</taxon>
        <taxon>Neoptera</taxon>
        <taxon>Polyneoptera</taxon>
        <taxon>Dictyoptera</taxon>
        <taxon>Blattodea</taxon>
        <taxon>Blattoidea</taxon>
        <taxon>Blattidae</taxon>
        <taxon>Blattinae</taxon>
        <taxon>Periplaneta</taxon>
    </lineage>
</organism>
<dbReference type="EMBL" id="JAJSOF020000029">
    <property type="protein sequence ID" value="KAJ4432622.1"/>
    <property type="molecule type" value="Genomic_DNA"/>
</dbReference>
<keyword evidence="3" id="KW-1185">Reference proteome</keyword>